<evidence type="ECO:0000256" key="4">
    <source>
        <dbReference type="ARBA" id="ARBA00023315"/>
    </source>
</evidence>
<comment type="caution">
    <text evidence="5">The sequence shown here is derived from an EMBL/GenBank/DDBJ whole genome shotgun (WGS) entry which is preliminary data.</text>
</comment>
<evidence type="ECO:0000256" key="2">
    <source>
        <dbReference type="ARBA" id="ARBA00022679"/>
    </source>
</evidence>
<protein>
    <submittedName>
        <fullName evidence="5">CatB-related O-acetyltransferase</fullName>
    </submittedName>
</protein>
<dbReference type="InterPro" id="IPR001451">
    <property type="entry name" value="Hexapep"/>
</dbReference>
<organism evidence="5 6">
    <name type="scientific">Parasutterella secunda</name>
    <dbReference type="NCBI Taxonomy" id="626947"/>
    <lineage>
        <taxon>Bacteria</taxon>
        <taxon>Pseudomonadati</taxon>
        <taxon>Pseudomonadota</taxon>
        <taxon>Betaproteobacteria</taxon>
        <taxon>Burkholderiales</taxon>
        <taxon>Sutterellaceae</taxon>
        <taxon>Parasutterella</taxon>
    </lineage>
</organism>
<dbReference type="InterPro" id="IPR011004">
    <property type="entry name" value="Trimer_LpxA-like_sf"/>
</dbReference>
<accession>A0ABS2GVJ5</accession>
<dbReference type="InterPro" id="IPR018357">
    <property type="entry name" value="Hexapep_transf_CS"/>
</dbReference>
<dbReference type="PROSITE" id="PS00101">
    <property type="entry name" value="HEXAPEP_TRANSFERASES"/>
    <property type="match status" value="1"/>
</dbReference>
<keyword evidence="2" id="KW-0808">Transferase</keyword>
<sequence length="233" mass="25937">MADIPDCNRVFANEYGTTVFLKNVVKAPNIEVGDYTYYDDAEDPTAFEKRCVLFNYPEFFPEKLIIGKFCAIAQGVQFMMGAANHRLNSLSTYPFNVMGGLWREKTTPHVSELPTKGDIVVGNDVWIGREAKILPGVRIGDGAIIGAYAVVAKDVPAYSVAVGNPARVVKKRFDDELIDLLERARWWDWPIEEITAFLPALTLSDVVSAKKLLKQKVQTCADSLQNCASKELK</sequence>
<proteinExistence type="inferred from homology"/>
<comment type="similarity">
    <text evidence="1">Belongs to the transferase hexapeptide repeat family.</text>
</comment>
<keyword evidence="4" id="KW-0012">Acyltransferase</keyword>
<dbReference type="Gene3D" id="2.160.10.10">
    <property type="entry name" value="Hexapeptide repeat proteins"/>
    <property type="match status" value="1"/>
</dbReference>
<dbReference type="SUPFAM" id="SSF51161">
    <property type="entry name" value="Trimeric LpxA-like enzymes"/>
    <property type="match status" value="1"/>
</dbReference>
<dbReference type="Pfam" id="PF00132">
    <property type="entry name" value="Hexapep"/>
    <property type="match status" value="1"/>
</dbReference>
<evidence type="ECO:0000256" key="3">
    <source>
        <dbReference type="ARBA" id="ARBA00022737"/>
    </source>
</evidence>
<keyword evidence="3" id="KW-0677">Repeat</keyword>
<evidence type="ECO:0000313" key="5">
    <source>
        <dbReference type="EMBL" id="MBM6928937.1"/>
    </source>
</evidence>
<evidence type="ECO:0000256" key="1">
    <source>
        <dbReference type="ARBA" id="ARBA00007274"/>
    </source>
</evidence>
<name>A0ABS2GVJ5_9BURK</name>
<dbReference type="RefSeq" id="WP_205050555.1">
    <property type="nucleotide sequence ID" value="NZ_JACJKX010000011.1"/>
</dbReference>
<gene>
    <name evidence="5" type="ORF">H5985_06625</name>
</gene>
<dbReference type="PANTHER" id="PTHR43300">
    <property type="entry name" value="ACETYLTRANSFERASE"/>
    <property type="match status" value="1"/>
</dbReference>
<evidence type="ECO:0000313" key="6">
    <source>
        <dbReference type="Proteomes" id="UP000777002"/>
    </source>
</evidence>
<keyword evidence="6" id="KW-1185">Reference proteome</keyword>
<dbReference type="PANTHER" id="PTHR43300:SF11">
    <property type="entry name" value="ACETYLTRANSFERASE RV3034C-RELATED"/>
    <property type="match status" value="1"/>
</dbReference>
<dbReference type="CDD" id="cd03349">
    <property type="entry name" value="LbH_XAT"/>
    <property type="match status" value="1"/>
</dbReference>
<dbReference type="EMBL" id="JACJKX010000011">
    <property type="protein sequence ID" value="MBM6928937.1"/>
    <property type="molecule type" value="Genomic_DNA"/>
</dbReference>
<dbReference type="InterPro" id="IPR050179">
    <property type="entry name" value="Trans_hexapeptide_repeat"/>
</dbReference>
<reference evidence="5 6" key="1">
    <citation type="journal article" date="2021" name="Sci. Rep.">
        <title>The distribution of antibiotic resistance genes in chicken gut microbiota commensals.</title>
        <authorList>
            <person name="Juricova H."/>
            <person name="Matiasovicova J."/>
            <person name="Kubasova T."/>
            <person name="Cejkova D."/>
            <person name="Rychlik I."/>
        </authorList>
    </citation>
    <scope>NUCLEOTIDE SEQUENCE [LARGE SCALE GENOMIC DNA]</scope>
    <source>
        <strain evidence="5 6">An562</strain>
    </source>
</reference>
<dbReference type="Proteomes" id="UP000777002">
    <property type="component" value="Unassembled WGS sequence"/>
</dbReference>